<comment type="caution">
    <text evidence="2">The sequence shown here is derived from an EMBL/GenBank/DDBJ whole genome shotgun (WGS) entry which is preliminary data.</text>
</comment>
<dbReference type="Proteomes" id="UP001230504">
    <property type="component" value="Unassembled WGS sequence"/>
</dbReference>
<reference evidence="2" key="1">
    <citation type="submission" date="2021-06" db="EMBL/GenBank/DDBJ databases">
        <title>Comparative genomics, transcriptomics and evolutionary studies reveal genomic signatures of adaptation to plant cell wall in hemibiotrophic fungi.</title>
        <authorList>
            <consortium name="DOE Joint Genome Institute"/>
            <person name="Baroncelli R."/>
            <person name="Diaz J.F."/>
            <person name="Benocci T."/>
            <person name="Peng M."/>
            <person name="Battaglia E."/>
            <person name="Haridas S."/>
            <person name="Andreopoulos W."/>
            <person name="Labutti K."/>
            <person name="Pangilinan J."/>
            <person name="Floch G.L."/>
            <person name="Makela M.R."/>
            <person name="Henrissat B."/>
            <person name="Grigoriev I.V."/>
            <person name="Crouch J.A."/>
            <person name="De Vries R.P."/>
            <person name="Sukno S.A."/>
            <person name="Thon M.R."/>
        </authorList>
    </citation>
    <scope>NUCLEOTIDE SEQUENCE</scope>
    <source>
        <strain evidence="2">CBS 125086</strain>
    </source>
</reference>
<feature type="chain" id="PRO_5042024480" evidence="1">
    <location>
        <begin position="20"/>
        <end position="227"/>
    </location>
</feature>
<gene>
    <name evidence="2" type="ORF">LY79DRAFT_573993</name>
</gene>
<protein>
    <submittedName>
        <fullName evidence="2">Uncharacterized protein</fullName>
    </submittedName>
</protein>
<name>A0AAD8UWV6_9PEZI</name>
<organism evidence="2 3">
    <name type="scientific">Colletotrichum navitas</name>
    <dbReference type="NCBI Taxonomy" id="681940"/>
    <lineage>
        <taxon>Eukaryota</taxon>
        <taxon>Fungi</taxon>
        <taxon>Dikarya</taxon>
        <taxon>Ascomycota</taxon>
        <taxon>Pezizomycotina</taxon>
        <taxon>Sordariomycetes</taxon>
        <taxon>Hypocreomycetidae</taxon>
        <taxon>Glomerellales</taxon>
        <taxon>Glomerellaceae</taxon>
        <taxon>Colletotrichum</taxon>
        <taxon>Colletotrichum graminicola species complex</taxon>
    </lineage>
</organism>
<sequence>MYPINSLIVFLLLIYSTFAAPTSKPKLTPTPRNPENPKWQPLRAGGGIYNVKSLSSIGLYYIYTPYYQDSREPVTALQLHKGEDKLTILQAWNAYEGFHRNNSPRLKLSDVIRAVAKEQAHVDLGSLTKVVVDTVINKPTITVVNDFFADWEKLQSKPNQLRPPKVTLTPSSSYWPAFQTTPFVKAVNYALARDKKMVTTISIVTTEMKTTNLLFSLGPKPNIGISK</sequence>
<proteinExistence type="predicted"/>
<evidence type="ECO:0000313" key="3">
    <source>
        <dbReference type="Proteomes" id="UP001230504"/>
    </source>
</evidence>
<evidence type="ECO:0000313" key="2">
    <source>
        <dbReference type="EMBL" id="KAK1561663.1"/>
    </source>
</evidence>
<dbReference type="EMBL" id="JAHLJV010000252">
    <property type="protein sequence ID" value="KAK1561663.1"/>
    <property type="molecule type" value="Genomic_DNA"/>
</dbReference>
<keyword evidence="1" id="KW-0732">Signal</keyword>
<evidence type="ECO:0000256" key="1">
    <source>
        <dbReference type="SAM" id="SignalP"/>
    </source>
</evidence>
<dbReference type="AlphaFoldDB" id="A0AAD8UWV6"/>
<dbReference type="RefSeq" id="XP_060406788.1">
    <property type="nucleotide sequence ID" value="XM_060559538.1"/>
</dbReference>
<dbReference type="GeneID" id="85443778"/>
<feature type="signal peptide" evidence="1">
    <location>
        <begin position="1"/>
        <end position="19"/>
    </location>
</feature>
<accession>A0AAD8UWV6</accession>
<keyword evidence="3" id="KW-1185">Reference proteome</keyword>